<gene>
    <name evidence="1" type="ORF">OO7_13479</name>
</gene>
<organism evidence="1 2">
    <name type="scientific">Providencia sneebia DSM 19967</name>
    <dbReference type="NCBI Taxonomy" id="1141660"/>
    <lineage>
        <taxon>Bacteria</taxon>
        <taxon>Pseudomonadati</taxon>
        <taxon>Pseudomonadota</taxon>
        <taxon>Gammaproteobacteria</taxon>
        <taxon>Enterobacterales</taxon>
        <taxon>Morganellaceae</taxon>
        <taxon>Providencia</taxon>
    </lineage>
</organism>
<protein>
    <recommendedName>
        <fullName evidence="3">Topoisomerase IV subunit A subunit</fullName>
    </recommendedName>
</protein>
<evidence type="ECO:0000313" key="1">
    <source>
        <dbReference type="EMBL" id="EKT55983.1"/>
    </source>
</evidence>
<dbReference type="EMBL" id="AKKN01000010">
    <property type="protein sequence ID" value="EKT55983.1"/>
    <property type="molecule type" value="Genomic_DNA"/>
</dbReference>
<dbReference type="Proteomes" id="UP000010290">
    <property type="component" value="Chromosome"/>
</dbReference>
<dbReference type="AlphaFoldDB" id="K8W5W1"/>
<comment type="caution">
    <text evidence="1">The sequence shown here is derived from an EMBL/GenBank/DDBJ whole genome shotgun (WGS) entry which is preliminary data.</text>
</comment>
<name>K8W5W1_9GAMM</name>
<evidence type="ECO:0000313" key="2">
    <source>
        <dbReference type="Proteomes" id="UP000010290"/>
    </source>
</evidence>
<dbReference type="HOGENOM" id="CLU_1128293_0_0_6"/>
<reference evidence="1 2" key="1">
    <citation type="journal article" date="2012" name="BMC Genomics">
        <title>Comparative genomics of bacteria in the genus Providencia isolated from wild Drosophila melanogaster.</title>
        <authorList>
            <person name="Galac M.R."/>
            <person name="Lazzaro B.P."/>
        </authorList>
    </citation>
    <scope>NUCLEOTIDE SEQUENCE [LARGE SCALE GENOMIC DNA]</scope>
    <source>
        <strain evidence="1 2">DSM 19967</strain>
    </source>
</reference>
<dbReference type="PATRIC" id="fig|1141660.3.peg.2694"/>
<evidence type="ECO:0008006" key="3">
    <source>
        <dbReference type="Google" id="ProtNLM"/>
    </source>
</evidence>
<keyword evidence="2" id="KW-1185">Reference proteome</keyword>
<accession>K8W5W1</accession>
<sequence>MSSRKTAIVVVLIFIAFALVFSWLGKDNNSLSVQTESDATPIVSIDPLTPAQAKILANLEKKLPILITIKQISPETFQSIELAIHTYDPSNEKLTRQMYDQITGSSMKLVLERMPYASDDAVINFTLKMNEYLSNLLESDPSGKSCFYSLFPDLRDSTDMTLPEKNSENLVERLDATNELLISSESGIQQSILPIEEQTAILKDIQQKVIKEYGNSVLLLGDLDKAKLQPALTCQTMIYFYGQALEIPDNQQKAAFLRTLFSSSNNTNT</sequence>
<proteinExistence type="predicted"/>
<dbReference type="RefSeq" id="WP_008916449.1">
    <property type="nucleotide sequence ID" value="NZ_CM001773.1"/>
</dbReference>